<name>A0A2T8HT38_9RHOB</name>
<dbReference type="InterPro" id="IPR050950">
    <property type="entry name" value="HTH-type_LysR_regulators"/>
</dbReference>
<dbReference type="InterPro" id="IPR000847">
    <property type="entry name" value="LysR_HTH_N"/>
</dbReference>
<dbReference type="PROSITE" id="PS50931">
    <property type="entry name" value="HTH_LYSR"/>
    <property type="match status" value="1"/>
</dbReference>
<reference evidence="6 7" key="1">
    <citation type="submission" date="2018-04" db="EMBL/GenBank/DDBJ databases">
        <title>Pararhodobacter oceanense sp. nov., isolated from marine intertidal sediment.</title>
        <authorList>
            <person name="Wang X.-L."/>
            <person name="Du Z.-J."/>
        </authorList>
    </citation>
    <scope>NUCLEOTIDE SEQUENCE [LARGE SCALE GENOMIC DNA]</scope>
    <source>
        <strain evidence="6 7">AM505</strain>
    </source>
</reference>
<organism evidence="6 7">
    <name type="scientific">Pararhodobacter oceanensis</name>
    <dbReference type="NCBI Taxonomy" id="2172121"/>
    <lineage>
        <taxon>Bacteria</taxon>
        <taxon>Pseudomonadati</taxon>
        <taxon>Pseudomonadota</taxon>
        <taxon>Alphaproteobacteria</taxon>
        <taxon>Rhodobacterales</taxon>
        <taxon>Paracoccaceae</taxon>
        <taxon>Pararhodobacter</taxon>
    </lineage>
</organism>
<dbReference type="PANTHER" id="PTHR30419">
    <property type="entry name" value="HTH-TYPE TRANSCRIPTIONAL REGULATOR YBHD"/>
    <property type="match status" value="1"/>
</dbReference>
<dbReference type="InterPro" id="IPR036390">
    <property type="entry name" value="WH_DNA-bd_sf"/>
</dbReference>
<evidence type="ECO:0000256" key="3">
    <source>
        <dbReference type="ARBA" id="ARBA00023125"/>
    </source>
</evidence>
<dbReference type="Pfam" id="PF03466">
    <property type="entry name" value="LysR_substrate"/>
    <property type="match status" value="1"/>
</dbReference>
<dbReference type="InterPro" id="IPR005119">
    <property type="entry name" value="LysR_subst-bd"/>
</dbReference>
<evidence type="ECO:0000313" key="6">
    <source>
        <dbReference type="EMBL" id="PVH28472.1"/>
    </source>
</evidence>
<keyword evidence="3" id="KW-0238">DNA-binding</keyword>
<dbReference type="SUPFAM" id="SSF46785">
    <property type="entry name" value="Winged helix' DNA-binding domain"/>
    <property type="match status" value="1"/>
</dbReference>
<dbReference type="SUPFAM" id="SSF53850">
    <property type="entry name" value="Periplasmic binding protein-like II"/>
    <property type="match status" value="1"/>
</dbReference>
<dbReference type="Gene3D" id="1.10.10.10">
    <property type="entry name" value="Winged helix-like DNA-binding domain superfamily/Winged helix DNA-binding domain"/>
    <property type="match status" value="1"/>
</dbReference>
<dbReference type="EMBL" id="QDKM01000005">
    <property type="protein sequence ID" value="PVH28472.1"/>
    <property type="molecule type" value="Genomic_DNA"/>
</dbReference>
<dbReference type="OrthoDB" id="3252676at2"/>
<feature type="domain" description="HTH lysR-type" evidence="5">
    <location>
        <begin position="14"/>
        <end position="71"/>
    </location>
</feature>
<sequence>MPQPAAAGAFVMAIKIEMLRCFQAVVDHGRLSDAAAALGRTPSAVSMTLKQLEDHIGAPLFETSRKSRLSTLGEQVYQEALLALAHFERSLATIDSLSRSQAGYVRLAVTPSVAAMILPPIIQAFLADHPGVRIEMHDMTSAAVQRDLQNERADIGLASIPPTEGLARKPLFRDPFGVVCRADTPLARAGLPLTWEAIAREEFITNGLCAQITDPQFQPVLLGARLEVPNTASLLALIRAGVGVTVLPRLAVPEDIADLVFLPLPDATIQREVWMVTSDRIRPTPVVRDFAKAILQAAASDLRGHSDFSFSE</sequence>
<protein>
    <submittedName>
        <fullName evidence="6">LysR family transcriptional regulator</fullName>
    </submittedName>
</protein>
<dbReference type="Proteomes" id="UP000245911">
    <property type="component" value="Unassembled WGS sequence"/>
</dbReference>
<evidence type="ECO:0000256" key="4">
    <source>
        <dbReference type="ARBA" id="ARBA00023163"/>
    </source>
</evidence>
<proteinExistence type="inferred from homology"/>
<keyword evidence="7" id="KW-1185">Reference proteome</keyword>
<dbReference type="Pfam" id="PF00126">
    <property type="entry name" value="HTH_1"/>
    <property type="match status" value="1"/>
</dbReference>
<dbReference type="GO" id="GO:0003677">
    <property type="term" value="F:DNA binding"/>
    <property type="evidence" value="ECO:0007669"/>
    <property type="project" value="UniProtKB-KW"/>
</dbReference>
<accession>A0A2T8HT38</accession>
<evidence type="ECO:0000256" key="1">
    <source>
        <dbReference type="ARBA" id="ARBA00009437"/>
    </source>
</evidence>
<evidence type="ECO:0000259" key="5">
    <source>
        <dbReference type="PROSITE" id="PS50931"/>
    </source>
</evidence>
<dbReference type="AlphaFoldDB" id="A0A2T8HT38"/>
<keyword evidence="2" id="KW-0805">Transcription regulation</keyword>
<comment type="caution">
    <text evidence="6">The sequence shown here is derived from an EMBL/GenBank/DDBJ whole genome shotgun (WGS) entry which is preliminary data.</text>
</comment>
<gene>
    <name evidence="6" type="ORF">DDE20_12945</name>
</gene>
<evidence type="ECO:0000256" key="2">
    <source>
        <dbReference type="ARBA" id="ARBA00023015"/>
    </source>
</evidence>
<evidence type="ECO:0000313" key="7">
    <source>
        <dbReference type="Proteomes" id="UP000245911"/>
    </source>
</evidence>
<dbReference type="Gene3D" id="3.40.190.290">
    <property type="match status" value="1"/>
</dbReference>
<dbReference type="GO" id="GO:0003700">
    <property type="term" value="F:DNA-binding transcription factor activity"/>
    <property type="evidence" value="ECO:0007669"/>
    <property type="project" value="InterPro"/>
</dbReference>
<dbReference type="InterPro" id="IPR036388">
    <property type="entry name" value="WH-like_DNA-bd_sf"/>
</dbReference>
<dbReference type="GO" id="GO:0005829">
    <property type="term" value="C:cytosol"/>
    <property type="evidence" value="ECO:0007669"/>
    <property type="project" value="TreeGrafter"/>
</dbReference>
<comment type="similarity">
    <text evidence="1">Belongs to the LysR transcriptional regulatory family.</text>
</comment>
<keyword evidence="4" id="KW-0804">Transcription</keyword>